<dbReference type="HOGENOM" id="CLU_1196525_0_0_1"/>
<evidence type="ECO:0000313" key="4">
    <source>
        <dbReference type="Proteomes" id="UP000006591"/>
    </source>
</evidence>
<dbReference type="Proteomes" id="UP000006591">
    <property type="component" value="Chromosome 8"/>
</dbReference>
<dbReference type="EnsemblPlants" id="ONIVA08G18940.1">
    <property type="protein sequence ID" value="ONIVA08G18940.1"/>
    <property type="gene ID" value="ONIVA08G18940"/>
</dbReference>
<feature type="region of interest" description="Disordered" evidence="1">
    <location>
        <begin position="68"/>
        <end position="101"/>
    </location>
</feature>
<evidence type="ECO:0000313" key="3">
    <source>
        <dbReference type="EnsemblPlants" id="ONIVA08G18940.1"/>
    </source>
</evidence>
<sequence>MHQFLRYLVTLGHQLLPGVAVMTKVCHQSTFNNVLVARHVQLNLFLQPSPQLGIDLGGAVPMSAMSAPCEHQSCRPPAAQSRPGRRLGGLQEEAGRHPRAAAPPRVPLEQAAPAFRGQLGHQSPAARAAGFLDPCSDIHDRNGAFWCSAQRGPPRGRSSRHRHHRIVPPCDGSGGKNRRFRMRSATFLCDGGGVVWNTASSASSSRGGDGGGGAFLFLLWRGASATSGGGGVWTSTFSAAAALPFSPRAFLLGRGASGTCSAGAVSFTSPWESRR</sequence>
<proteinExistence type="predicted"/>
<dbReference type="AlphaFoldDB" id="A0A0E0ICZ3"/>
<evidence type="ECO:0000256" key="1">
    <source>
        <dbReference type="SAM" id="MobiDB-lite"/>
    </source>
</evidence>
<reference evidence="3" key="1">
    <citation type="submission" date="2015-04" db="UniProtKB">
        <authorList>
            <consortium name="EnsemblPlants"/>
        </authorList>
    </citation>
    <scope>IDENTIFICATION</scope>
    <source>
        <strain evidence="3">SL10</strain>
    </source>
</reference>
<dbReference type="Gramene" id="ONIVA08G18940.1">
    <property type="protein sequence ID" value="ONIVA08G18940.1"/>
    <property type="gene ID" value="ONIVA08G18940"/>
</dbReference>
<feature type="chain" id="PRO_5002362594" evidence="2">
    <location>
        <begin position="21"/>
        <end position="275"/>
    </location>
</feature>
<accession>A0A0E0ICZ3</accession>
<reference evidence="3" key="2">
    <citation type="submission" date="2018-04" db="EMBL/GenBank/DDBJ databases">
        <title>OnivRS2 (Oryza nivara Reference Sequence Version 2).</title>
        <authorList>
            <person name="Zhang J."/>
            <person name="Kudrna D."/>
            <person name="Lee S."/>
            <person name="Talag J."/>
            <person name="Rajasekar S."/>
            <person name="Welchert J."/>
            <person name="Hsing Y.-I."/>
            <person name="Wing R.A."/>
        </authorList>
    </citation>
    <scope>NUCLEOTIDE SEQUENCE [LARGE SCALE GENOMIC DNA]</scope>
    <source>
        <strain evidence="3">SL10</strain>
    </source>
</reference>
<feature type="compositionally biased region" description="Basic residues" evidence="1">
    <location>
        <begin position="157"/>
        <end position="166"/>
    </location>
</feature>
<feature type="region of interest" description="Disordered" evidence="1">
    <location>
        <begin position="151"/>
        <end position="175"/>
    </location>
</feature>
<evidence type="ECO:0000256" key="2">
    <source>
        <dbReference type="SAM" id="SignalP"/>
    </source>
</evidence>
<keyword evidence="2" id="KW-0732">Signal</keyword>
<organism evidence="3">
    <name type="scientific">Oryza nivara</name>
    <name type="common">Indian wild rice</name>
    <name type="synonym">Oryza sativa f. spontanea</name>
    <dbReference type="NCBI Taxonomy" id="4536"/>
    <lineage>
        <taxon>Eukaryota</taxon>
        <taxon>Viridiplantae</taxon>
        <taxon>Streptophyta</taxon>
        <taxon>Embryophyta</taxon>
        <taxon>Tracheophyta</taxon>
        <taxon>Spermatophyta</taxon>
        <taxon>Magnoliopsida</taxon>
        <taxon>Liliopsida</taxon>
        <taxon>Poales</taxon>
        <taxon>Poaceae</taxon>
        <taxon>BOP clade</taxon>
        <taxon>Oryzoideae</taxon>
        <taxon>Oryzeae</taxon>
        <taxon>Oryzinae</taxon>
        <taxon>Oryza</taxon>
    </lineage>
</organism>
<protein>
    <submittedName>
        <fullName evidence="3">Uncharacterized protein</fullName>
    </submittedName>
</protein>
<name>A0A0E0ICZ3_ORYNI</name>
<feature type="signal peptide" evidence="2">
    <location>
        <begin position="1"/>
        <end position="20"/>
    </location>
</feature>
<keyword evidence="4" id="KW-1185">Reference proteome</keyword>